<evidence type="ECO:0000313" key="2">
    <source>
        <dbReference type="Proteomes" id="UP000716291"/>
    </source>
</evidence>
<organism evidence="1 2">
    <name type="scientific">Rhizopus oryzae</name>
    <name type="common">Mucormycosis agent</name>
    <name type="synonym">Rhizopus arrhizus var. delemar</name>
    <dbReference type="NCBI Taxonomy" id="64495"/>
    <lineage>
        <taxon>Eukaryota</taxon>
        <taxon>Fungi</taxon>
        <taxon>Fungi incertae sedis</taxon>
        <taxon>Mucoromycota</taxon>
        <taxon>Mucoromycotina</taxon>
        <taxon>Mucoromycetes</taxon>
        <taxon>Mucorales</taxon>
        <taxon>Mucorineae</taxon>
        <taxon>Rhizopodaceae</taxon>
        <taxon>Rhizopus</taxon>
    </lineage>
</organism>
<comment type="caution">
    <text evidence="1">The sequence shown here is derived from an EMBL/GenBank/DDBJ whole genome shotgun (WGS) entry which is preliminary data.</text>
</comment>
<protein>
    <submittedName>
        <fullName evidence="1">Uncharacterized protein</fullName>
    </submittedName>
</protein>
<proteinExistence type="predicted"/>
<dbReference type="Proteomes" id="UP000716291">
    <property type="component" value="Unassembled WGS sequence"/>
</dbReference>
<evidence type="ECO:0000313" key="1">
    <source>
        <dbReference type="EMBL" id="KAG1273943.1"/>
    </source>
</evidence>
<gene>
    <name evidence="1" type="ORF">G6F64_015240</name>
</gene>
<sequence>MAMEVATFGRALAAGTADIRRAPAATAAERGVGEWLGTTLSHSFDGQRRFVNFPASPRKPRAALRKPIPVDRAECAAALEPHAATVPV</sequence>
<keyword evidence="2" id="KW-1185">Reference proteome</keyword>
<accession>A0A9P6WRZ7</accession>
<name>A0A9P6WRZ7_RHIOR</name>
<dbReference type="EMBL" id="JAANQT010012047">
    <property type="protein sequence ID" value="KAG1273943.1"/>
    <property type="molecule type" value="Genomic_DNA"/>
</dbReference>
<reference evidence="1" key="1">
    <citation type="journal article" date="2020" name="Microb. Genom.">
        <title>Genetic diversity of clinical and environmental Mucorales isolates obtained from an investigation of mucormycosis cases among solid organ transplant recipients.</title>
        <authorList>
            <person name="Nguyen M.H."/>
            <person name="Kaul D."/>
            <person name="Muto C."/>
            <person name="Cheng S.J."/>
            <person name="Richter R.A."/>
            <person name="Bruno V.M."/>
            <person name="Liu G."/>
            <person name="Beyhan S."/>
            <person name="Sundermann A.J."/>
            <person name="Mounaud S."/>
            <person name="Pasculle A.W."/>
            <person name="Nierman W.C."/>
            <person name="Driscoll E."/>
            <person name="Cumbie R."/>
            <person name="Clancy C.J."/>
            <person name="Dupont C.L."/>
        </authorList>
    </citation>
    <scope>NUCLEOTIDE SEQUENCE</scope>
    <source>
        <strain evidence="1">GL11</strain>
    </source>
</reference>
<dbReference type="AlphaFoldDB" id="A0A9P6WRZ7"/>